<feature type="transmembrane region" description="Helical" evidence="9">
    <location>
        <begin position="21"/>
        <end position="42"/>
    </location>
</feature>
<reference evidence="11 12" key="1">
    <citation type="submission" date="2019-03" db="EMBL/GenBank/DDBJ databases">
        <authorList>
            <person name="Nijsse B."/>
        </authorList>
    </citation>
    <scope>NUCLEOTIDE SEQUENCE [LARGE SCALE GENOMIC DNA]</scope>
    <source>
        <strain evidence="11">Desulfoluna butyratoxydans MSL71</strain>
    </source>
</reference>
<keyword evidence="4" id="KW-1003">Cell membrane</keyword>
<dbReference type="GO" id="GO:0006817">
    <property type="term" value="P:phosphate ion transport"/>
    <property type="evidence" value="ECO:0007669"/>
    <property type="project" value="UniProtKB-KW"/>
</dbReference>
<feature type="transmembrane region" description="Helical" evidence="9">
    <location>
        <begin position="104"/>
        <end position="129"/>
    </location>
</feature>
<keyword evidence="12" id="KW-1185">Reference proteome</keyword>
<evidence type="ECO:0000256" key="8">
    <source>
        <dbReference type="ARBA" id="ARBA00023136"/>
    </source>
</evidence>
<dbReference type="AlphaFoldDB" id="A0A4U8YI35"/>
<keyword evidence="8 9" id="KW-0472">Membrane</keyword>
<evidence type="ECO:0000256" key="9">
    <source>
        <dbReference type="RuleBase" id="RU363032"/>
    </source>
</evidence>
<dbReference type="InterPro" id="IPR035906">
    <property type="entry name" value="MetI-like_sf"/>
</dbReference>
<evidence type="ECO:0000256" key="3">
    <source>
        <dbReference type="ARBA" id="ARBA00022448"/>
    </source>
</evidence>
<comment type="similarity">
    <text evidence="2">Belongs to the binding-protein-dependent transport system permease family. CysTW subfamily.</text>
</comment>
<keyword evidence="7 9" id="KW-1133">Transmembrane helix</keyword>
<dbReference type="Proteomes" id="UP000507962">
    <property type="component" value="Unassembled WGS sequence"/>
</dbReference>
<dbReference type="CDD" id="cd06261">
    <property type="entry name" value="TM_PBP2"/>
    <property type="match status" value="1"/>
</dbReference>
<sequence length="287" mass="30329">MTPRRRAHELIGEKAASGAAFITMGLTLAIFGFMGWLALPLLKTEALSTLLAPIWQPDQGRFGILPMVGGTLAVALPATLLAFPMSLGFACFATHLAPVRLRRVLKALAGFMTGIPTVVYGFSAVFLLVPLVRQLGERGSGFSVVAAVLVLALLISPTMILILITAFDAVPRVWLRSFAAMGATPEETVWTLLLPQASRAMAGALLLGLGRAAGDTLIALMLAGNAVLAPTDPLGPARTLTSHIALVMAADFDSPEFRSVFACGLLLYLLVFVLTLLVRRLSRGPEA</sequence>
<name>A0A4U8YI35_9BACT</name>
<evidence type="ECO:0000313" key="12">
    <source>
        <dbReference type="Proteomes" id="UP000507962"/>
    </source>
</evidence>
<feature type="transmembrane region" description="Helical" evidence="9">
    <location>
        <begin position="141"/>
        <end position="167"/>
    </location>
</feature>
<dbReference type="GO" id="GO:0055085">
    <property type="term" value="P:transmembrane transport"/>
    <property type="evidence" value="ECO:0007669"/>
    <property type="project" value="InterPro"/>
</dbReference>
<dbReference type="RefSeq" id="WP_180137079.1">
    <property type="nucleotide sequence ID" value="NZ_CAADHO010000001.1"/>
</dbReference>
<evidence type="ECO:0000256" key="5">
    <source>
        <dbReference type="ARBA" id="ARBA00022592"/>
    </source>
</evidence>
<feature type="transmembrane region" description="Helical" evidence="9">
    <location>
        <begin position="62"/>
        <end position="92"/>
    </location>
</feature>
<dbReference type="SUPFAM" id="SSF161098">
    <property type="entry name" value="MetI-like"/>
    <property type="match status" value="1"/>
</dbReference>
<dbReference type="Gene3D" id="1.10.3720.10">
    <property type="entry name" value="MetI-like"/>
    <property type="match status" value="1"/>
</dbReference>
<evidence type="ECO:0000256" key="6">
    <source>
        <dbReference type="ARBA" id="ARBA00022692"/>
    </source>
</evidence>
<evidence type="ECO:0000256" key="2">
    <source>
        <dbReference type="ARBA" id="ARBA00007069"/>
    </source>
</evidence>
<evidence type="ECO:0000256" key="7">
    <source>
        <dbReference type="ARBA" id="ARBA00022989"/>
    </source>
</evidence>
<proteinExistence type="inferred from homology"/>
<feature type="domain" description="ABC transmembrane type-1" evidence="10">
    <location>
        <begin position="68"/>
        <end position="278"/>
    </location>
</feature>
<feature type="transmembrane region" description="Helical" evidence="9">
    <location>
        <begin position="204"/>
        <end position="228"/>
    </location>
</feature>
<evidence type="ECO:0000256" key="4">
    <source>
        <dbReference type="ARBA" id="ARBA00022475"/>
    </source>
</evidence>
<gene>
    <name evidence="11" type="ORF">MSL71_4950</name>
</gene>
<dbReference type="Pfam" id="PF00528">
    <property type="entry name" value="BPD_transp_1"/>
    <property type="match status" value="1"/>
</dbReference>
<evidence type="ECO:0000259" key="10">
    <source>
        <dbReference type="PROSITE" id="PS50928"/>
    </source>
</evidence>
<dbReference type="PANTHER" id="PTHR30425:SF1">
    <property type="entry name" value="PHOSPHATE TRANSPORT SYSTEM PERMEASE PROTEIN PSTC"/>
    <property type="match status" value="1"/>
</dbReference>
<dbReference type="PANTHER" id="PTHR30425">
    <property type="entry name" value="PHOSPHATE TRANSPORT SYSTEM PERMEASE PROTEIN PST"/>
    <property type="match status" value="1"/>
</dbReference>
<keyword evidence="5" id="KW-0592">Phosphate transport</keyword>
<dbReference type="PROSITE" id="PS50928">
    <property type="entry name" value="ABC_TM1"/>
    <property type="match status" value="1"/>
</dbReference>
<keyword evidence="3 9" id="KW-0813">Transport</keyword>
<dbReference type="InterPro" id="IPR051124">
    <property type="entry name" value="Phosphate_Transport_Permease"/>
</dbReference>
<organism evidence="11 12">
    <name type="scientific">Desulfoluna butyratoxydans</name>
    <dbReference type="NCBI Taxonomy" id="231438"/>
    <lineage>
        <taxon>Bacteria</taxon>
        <taxon>Pseudomonadati</taxon>
        <taxon>Thermodesulfobacteriota</taxon>
        <taxon>Desulfobacteria</taxon>
        <taxon>Desulfobacterales</taxon>
        <taxon>Desulfolunaceae</taxon>
        <taxon>Desulfoluna</taxon>
    </lineage>
</organism>
<evidence type="ECO:0000256" key="1">
    <source>
        <dbReference type="ARBA" id="ARBA00004651"/>
    </source>
</evidence>
<feature type="transmembrane region" description="Helical" evidence="9">
    <location>
        <begin position="257"/>
        <end position="278"/>
    </location>
</feature>
<keyword evidence="6 9" id="KW-0812">Transmembrane</keyword>
<dbReference type="EMBL" id="CAADHO010000001">
    <property type="protein sequence ID" value="VFQ42874.1"/>
    <property type="molecule type" value="Genomic_DNA"/>
</dbReference>
<evidence type="ECO:0000313" key="11">
    <source>
        <dbReference type="EMBL" id="VFQ42874.1"/>
    </source>
</evidence>
<protein>
    <submittedName>
        <fullName evidence="11">Binding-protein-dependent transport system inner membrane component</fullName>
    </submittedName>
</protein>
<dbReference type="InterPro" id="IPR000515">
    <property type="entry name" value="MetI-like"/>
</dbReference>
<accession>A0A4U8YI35</accession>
<dbReference type="GO" id="GO:0005886">
    <property type="term" value="C:plasma membrane"/>
    <property type="evidence" value="ECO:0007669"/>
    <property type="project" value="UniProtKB-SubCell"/>
</dbReference>
<comment type="subcellular location">
    <subcellularLocation>
        <location evidence="1 9">Cell membrane</location>
        <topology evidence="1 9">Multi-pass membrane protein</topology>
    </subcellularLocation>
</comment>